<organism evidence="7 8">
    <name type="scientific">Amazona collaria</name>
    <name type="common">yellow-billed parrot</name>
    <dbReference type="NCBI Taxonomy" id="241587"/>
    <lineage>
        <taxon>Eukaryota</taxon>
        <taxon>Metazoa</taxon>
        <taxon>Chordata</taxon>
        <taxon>Craniata</taxon>
        <taxon>Vertebrata</taxon>
        <taxon>Euteleostomi</taxon>
        <taxon>Archelosauria</taxon>
        <taxon>Archosauria</taxon>
        <taxon>Dinosauria</taxon>
        <taxon>Saurischia</taxon>
        <taxon>Theropoda</taxon>
        <taxon>Coelurosauria</taxon>
        <taxon>Aves</taxon>
        <taxon>Neognathae</taxon>
        <taxon>Neoaves</taxon>
        <taxon>Telluraves</taxon>
        <taxon>Australaves</taxon>
        <taxon>Psittaciformes</taxon>
        <taxon>Psittacidae</taxon>
        <taxon>Amazona</taxon>
    </lineage>
</organism>
<dbReference type="GO" id="GO:0008270">
    <property type="term" value="F:zinc ion binding"/>
    <property type="evidence" value="ECO:0007669"/>
    <property type="project" value="UniProtKB-KW"/>
</dbReference>
<feature type="region of interest" description="Disordered" evidence="6">
    <location>
        <begin position="1"/>
        <end position="114"/>
    </location>
</feature>
<evidence type="ECO:0000256" key="4">
    <source>
        <dbReference type="ARBA" id="ARBA00023274"/>
    </source>
</evidence>
<dbReference type="HAMAP" id="MF_00371">
    <property type="entry name" value="Ribosomal_eS27"/>
    <property type="match status" value="1"/>
</dbReference>
<evidence type="ECO:0000256" key="3">
    <source>
        <dbReference type="ARBA" id="ARBA00022980"/>
    </source>
</evidence>
<keyword evidence="8" id="KW-1185">Reference proteome</keyword>
<proteinExistence type="inferred from homology"/>
<evidence type="ECO:0000256" key="1">
    <source>
        <dbReference type="ARBA" id="ARBA00010919"/>
    </source>
</evidence>
<dbReference type="FunFam" id="2.20.25.100:FF:000001">
    <property type="entry name" value="40S ribosomal protein S27"/>
    <property type="match status" value="1"/>
</dbReference>
<keyword evidence="5" id="KW-0479">Metal-binding</keyword>
<dbReference type="SUPFAM" id="SSF57829">
    <property type="entry name" value="Zn-binding ribosomal proteins"/>
    <property type="match status" value="1"/>
</dbReference>
<reference evidence="7" key="2">
    <citation type="submission" date="2025-09" db="UniProtKB">
        <authorList>
            <consortium name="Ensembl"/>
        </authorList>
    </citation>
    <scope>IDENTIFICATION</scope>
</reference>
<evidence type="ECO:0000256" key="5">
    <source>
        <dbReference type="RuleBase" id="RU000671"/>
    </source>
</evidence>
<dbReference type="AlphaFoldDB" id="A0A8B9GDC5"/>
<dbReference type="PANTHER" id="PTHR11594">
    <property type="entry name" value="40S RIBOSOMAL PROTEIN S27"/>
    <property type="match status" value="1"/>
</dbReference>
<reference evidence="7" key="1">
    <citation type="submission" date="2025-08" db="UniProtKB">
        <authorList>
            <consortium name="Ensembl"/>
        </authorList>
    </citation>
    <scope>IDENTIFICATION</scope>
</reference>
<evidence type="ECO:0000313" key="7">
    <source>
        <dbReference type="Ensembl" id="ENSACOP00000020051.1"/>
    </source>
</evidence>
<keyword evidence="5" id="KW-0863">Zinc-finger</keyword>
<feature type="compositionally biased region" description="Basic and acidic residues" evidence="6">
    <location>
        <begin position="88"/>
        <end position="107"/>
    </location>
</feature>
<dbReference type="Proteomes" id="UP000694522">
    <property type="component" value="Unplaced"/>
</dbReference>
<keyword evidence="2 5" id="KW-0862">Zinc</keyword>
<evidence type="ECO:0000256" key="2">
    <source>
        <dbReference type="ARBA" id="ARBA00022833"/>
    </source>
</evidence>
<dbReference type="GO" id="GO:1990904">
    <property type="term" value="C:ribonucleoprotein complex"/>
    <property type="evidence" value="ECO:0007669"/>
    <property type="project" value="UniProtKB-KW"/>
</dbReference>
<keyword evidence="4 5" id="KW-0687">Ribonucleoprotein</keyword>
<dbReference type="Pfam" id="PF01667">
    <property type="entry name" value="Ribosomal_S27e"/>
    <property type="match status" value="1"/>
</dbReference>
<feature type="compositionally biased region" description="Low complexity" evidence="6">
    <location>
        <begin position="45"/>
        <end position="55"/>
    </location>
</feature>
<comment type="cofactor">
    <cofactor evidence="5">
        <name>Zn(2+)</name>
        <dbReference type="ChEBI" id="CHEBI:29105"/>
    </cofactor>
    <text evidence="5">Binds 1 zinc ion per subunit.</text>
</comment>
<dbReference type="PROSITE" id="PS01168">
    <property type="entry name" value="RIBOSOMAL_S27E"/>
    <property type="match status" value="1"/>
</dbReference>
<dbReference type="GO" id="GO:0006412">
    <property type="term" value="P:translation"/>
    <property type="evidence" value="ECO:0007669"/>
    <property type="project" value="InterPro"/>
</dbReference>
<evidence type="ECO:0000313" key="8">
    <source>
        <dbReference type="Proteomes" id="UP000694522"/>
    </source>
</evidence>
<dbReference type="InterPro" id="IPR011332">
    <property type="entry name" value="Ribosomal_zn-bd"/>
</dbReference>
<dbReference type="GO" id="GO:0003735">
    <property type="term" value="F:structural constituent of ribosome"/>
    <property type="evidence" value="ECO:0007669"/>
    <property type="project" value="InterPro"/>
</dbReference>
<name>A0A8B9GDC5_9PSIT</name>
<accession>A0A8B9GDC5</accession>
<comment type="similarity">
    <text evidence="1 5">Belongs to the eukaryotic ribosomal protein eS27 family.</text>
</comment>
<protein>
    <recommendedName>
        <fullName evidence="5">40S ribosomal protein S27</fullName>
    </recommendedName>
</protein>
<dbReference type="Ensembl" id="ENSACOT00000020775.1">
    <property type="protein sequence ID" value="ENSACOP00000020051.1"/>
    <property type="gene ID" value="ENSACOG00000013811.1"/>
</dbReference>
<dbReference type="InterPro" id="IPR000592">
    <property type="entry name" value="Ribosomal_eS27"/>
</dbReference>
<evidence type="ECO:0000256" key="6">
    <source>
        <dbReference type="SAM" id="MobiDB-lite"/>
    </source>
</evidence>
<dbReference type="GO" id="GO:0005840">
    <property type="term" value="C:ribosome"/>
    <property type="evidence" value="ECO:0007669"/>
    <property type="project" value="UniProtKB-KW"/>
</dbReference>
<sequence length="175" mass="18703">AALISWSPKGTRVTRRAVTRGQCGSPADHVPAGRQTADPAPHRPPQSLRLPLLLLREPRAAPPAGSSGSSGRSGKSSQSSPGAGSAARQDEMPLAKDLVHPSAEDERRKHKKKRLVQSPNSYFMDVKCPGCYKITTVFSHAQTVVLCVGCSTVLCQPTGGKARLTEGCSFRRKQH</sequence>
<keyword evidence="3 5" id="KW-0689">Ribosomal protein</keyword>
<feature type="compositionally biased region" description="Low complexity" evidence="6">
    <location>
        <begin position="62"/>
        <end position="87"/>
    </location>
</feature>
<dbReference type="InterPro" id="IPR023407">
    <property type="entry name" value="Ribosomal_eS27_Zn-bd_dom_sf"/>
</dbReference>
<dbReference type="Gene3D" id="2.20.25.100">
    <property type="entry name" value="Zn-binding ribosomal proteins"/>
    <property type="match status" value="1"/>
</dbReference>